<dbReference type="EMBL" id="LANA01000002">
    <property type="protein sequence ID" value="NMN67869.1"/>
    <property type="molecule type" value="Genomic_DNA"/>
</dbReference>
<dbReference type="InterPro" id="IPR044862">
    <property type="entry name" value="Pro_4_hyd_alph_FE2OG_OXY"/>
</dbReference>
<feature type="domain" description="Fe2OG dioxygenase" evidence="2">
    <location>
        <begin position="59"/>
        <end position="172"/>
    </location>
</feature>
<keyword evidence="4" id="KW-1185">Reference proteome</keyword>
<gene>
    <name evidence="3" type="ORF">VP91_00010180</name>
</gene>
<dbReference type="InterPro" id="IPR005123">
    <property type="entry name" value="Oxoglu/Fe-dep_dioxygenase_dom"/>
</dbReference>
<dbReference type="RefSeq" id="WP_169036370.1">
    <property type="nucleotide sequence ID" value="NZ_LANA01000002.1"/>
</dbReference>
<dbReference type="Pfam" id="PF13640">
    <property type="entry name" value="2OG-FeII_Oxy_3"/>
    <property type="match status" value="1"/>
</dbReference>
<accession>A0ABX1T333</accession>
<evidence type="ECO:0000313" key="4">
    <source>
        <dbReference type="Proteomes" id="UP001166004"/>
    </source>
</evidence>
<dbReference type="Gene3D" id="2.60.120.620">
    <property type="entry name" value="q2cbj1_9rhob like domain"/>
    <property type="match status" value="1"/>
</dbReference>
<evidence type="ECO:0000256" key="1">
    <source>
        <dbReference type="RuleBase" id="RU003682"/>
    </source>
</evidence>
<dbReference type="Proteomes" id="UP001166004">
    <property type="component" value="Unassembled WGS sequence"/>
</dbReference>
<keyword evidence="1" id="KW-0479">Metal-binding</keyword>
<proteinExistence type="inferred from homology"/>
<comment type="caution">
    <text evidence="3">The sequence shown here is derived from an EMBL/GenBank/DDBJ whole genome shotgun (WGS) entry which is preliminary data.</text>
</comment>
<protein>
    <submittedName>
        <fullName evidence="3">2-oxoglutarate-Fe(II)-dependent oxygenase superfamily protein</fullName>
    </submittedName>
</protein>
<comment type="similarity">
    <text evidence="1">Belongs to the iron/ascorbate-dependent oxidoreductase family.</text>
</comment>
<name>A0ABX1T333_PELUQ</name>
<keyword evidence="1" id="KW-0560">Oxidoreductase</keyword>
<organism evidence="3 4">
    <name type="scientific">Pelagibacter ubique</name>
    <dbReference type="NCBI Taxonomy" id="198252"/>
    <lineage>
        <taxon>Bacteria</taxon>
        <taxon>Pseudomonadati</taxon>
        <taxon>Pseudomonadota</taxon>
        <taxon>Alphaproteobacteria</taxon>
        <taxon>Candidatus Pelagibacterales</taxon>
        <taxon>Candidatus Pelagibacteraceae</taxon>
        <taxon>Candidatus Pelagibacter</taxon>
    </lineage>
</organism>
<evidence type="ECO:0000313" key="3">
    <source>
        <dbReference type="EMBL" id="NMN67869.1"/>
    </source>
</evidence>
<keyword evidence="1" id="KW-0408">Iron</keyword>
<sequence length="201" mass="23943">MLLIDNFIKDKKLLSTFKSDETWMNFPSLNWWDGWWKTSPRNIMELVIQLAWEKYAHFENEVAGFEYWCNVGGPNSSLGWHVDKDIKYYVENKKHIMPSAGHIYYVESKDVEGGYLEISNLPNSVKPNIEKIEKIQPIENRLIMFNPSYPHRVTKIISGKRRAFLANVWVKKPYTFEKAENVSNTNEYNEVFWPNKFKYYE</sequence>
<reference evidence="3 4" key="1">
    <citation type="submission" date="2019-07" db="EMBL/GenBank/DDBJ databases">
        <title>SAR11 Genome Evolution.</title>
        <authorList>
            <person name="Giovannoni S."/>
        </authorList>
    </citation>
    <scope>NUCLEOTIDE SEQUENCE [LARGE SCALE GENOMIC DNA]</scope>
    <source>
        <strain evidence="3 4">HTCC9565</strain>
    </source>
</reference>
<dbReference type="PROSITE" id="PS51471">
    <property type="entry name" value="FE2OG_OXY"/>
    <property type="match status" value="1"/>
</dbReference>
<evidence type="ECO:0000259" key="2">
    <source>
        <dbReference type="PROSITE" id="PS51471"/>
    </source>
</evidence>